<proteinExistence type="predicted"/>
<name>A0ABW1S7V4_9PROT</name>
<evidence type="ECO:0000313" key="2">
    <source>
        <dbReference type="EMBL" id="MFC6197746.1"/>
    </source>
</evidence>
<reference evidence="3" key="1">
    <citation type="journal article" date="2019" name="Int. J. Syst. Evol. Microbiol.">
        <title>The Global Catalogue of Microorganisms (GCM) 10K type strain sequencing project: providing services to taxonomists for standard genome sequencing and annotation.</title>
        <authorList>
            <consortium name="The Broad Institute Genomics Platform"/>
            <consortium name="The Broad Institute Genome Sequencing Center for Infectious Disease"/>
            <person name="Wu L."/>
            <person name="Ma J."/>
        </authorList>
    </citation>
    <scope>NUCLEOTIDE SEQUENCE [LARGE SCALE GENOMIC DNA]</scope>
    <source>
        <strain evidence="3">CGMCC-1.15741</strain>
    </source>
</reference>
<keyword evidence="3" id="KW-1185">Reference proteome</keyword>
<evidence type="ECO:0000256" key="1">
    <source>
        <dbReference type="SAM" id="MobiDB-lite"/>
    </source>
</evidence>
<organism evidence="2 3">
    <name type="scientific">Ponticaulis profundi</name>
    <dbReference type="NCBI Taxonomy" id="2665222"/>
    <lineage>
        <taxon>Bacteria</taxon>
        <taxon>Pseudomonadati</taxon>
        <taxon>Pseudomonadota</taxon>
        <taxon>Alphaproteobacteria</taxon>
        <taxon>Hyphomonadales</taxon>
        <taxon>Hyphomonadaceae</taxon>
        <taxon>Ponticaulis</taxon>
    </lineage>
</organism>
<comment type="caution">
    <text evidence="2">The sequence shown here is derived from an EMBL/GenBank/DDBJ whole genome shotgun (WGS) entry which is preliminary data.</text>
</comment>
<evidence type="ECO:0000313" key="3">
    <source>
        <dbReference type="Proteomes" id="UP001596303"/>
    </source>
</evidence>
<dbReference type="Proteomes" id="UP001596303">
    <property type="component" value="Unassembled WGS sequence"/>
</dbReference>
<gene>
    <name evidence="2" type="ORF">ACFQDM_06630</name>
</gene>
<accession>A0ABW1S7V4</accession>
<sequence>MSDTDAFTIARIIAPQVEQAEASSPATHRARLSRLLDGALGFLDVNLIPNAPETYHQPWTTLYAIHARRLRAQIRRIEHGLRCFILFLATELLKSGAFRAQASSQPTPATRALPERRPYDPLVLTEADKPAARSSFTPLPVPSGPARGRSASRHAWQPLDWAEIDAGTLIKRLQALPGAFARAEAHAERLAQRLYRSEFCLSSDEAEGPLIRCLDGPFAAHQARRPFPPFFMKLENWYPPPDLLDNIPDEDRIALTELHLAGCWALSGCAEF</sequence>
<dbReference type="EMBL" id="JBHSSW010000005">
    <property type="protein sequence ID" value="MFC6197746.1"/>
    <property type="molecule type" value="Genomic_DNA"/>
</dbReference>
<protein>
    <submittedName>
        <fullName evidence="2">Uncharacterized protein</fullName>
    </submittedName>
</protein>
<feature type="region of interest" description="Disordered" evidence="1">
    <location>
        <begin position="99"/>
        <end position="118"/>
    </location>
</feature>